<name>M0QR14_9ACTN</name>
<accession>M0QR14</accession>
<comment type="caution">
    <text evidence="1">The sequence shown here is derived from an EMBL/GenBank/DDBJ whole genome shotgun (WGS) entry which is preliminary data.</text>
</comment>
<organism evidence="1 2">
    <name type="scientific">Gordonia soli NBRC 108243</name>
    <dbReference type="NCBI Taxonomy" id="1223545"/>
    <lineage>
        <taxon>Bacteria</taxon>
        <taxon>Bacillati</taxon>
        <taxon>Actinomycetota</taxon>
        <taxon>Actinomycetes</taxon>
        <taxon>Mycobacteriales</taxon>
        <taxon>Gordoniaceae</taxon>
        <taxon>Gordonia</taxon>
    </lineage>
</organism>
<proteinExistence type="predicted"/>
<evidence type="ECO:0000313" key="2">
    <source>
        <dbReference type="Proteomes" id="UP000011666"/>
    </source>
</evidence>
<evidence type="ECO:0000313" key="1">
    <source>
        <dbReference type="EMBL" id="GAC71038.1"/>
    </source>
</evidence>
<dbReference type="EMBL" id="BANX01000047">
    <property type="protein sequence ID" value="GAC71038.1"/>
    <property type="molecule type" value="Genomic_DNA"/>
</dbReference>
<reference evidence="1 2" key="1">
    <citation type="submission" date="2013-01" db="EMBL/GenBank/DDBJ databases">
        <title>Whole genome shotgun sequence of Gordonia soli NBRC 108243.</title>
        <authorList>
            <person name="Isaki-Nakamura S."/>
            <person name="Hosoyama A."/>
            <person name="Tsuchikane K."/>
            <person name="Ando Y."/>
            <person name="Baba S."/>
            <person name="Ohji S."/>
            <person name="Hamada M."/>
            <person name="Tamura T."/>
            <person name="Yamazoe A."/>
            <person name="Yamazaki S."/>
            <person name="Fujita N."/>
        </authorList>
    </citation>
    <scope>NUCLEOTIDE SEQUENCE [LARGE SCALE GENOMIC DNA]</scope>
    <source>
        <strain evidence="1 2">NBRC 108243</strain>
    </source>
</reference>
<dbReference type="RefSeq" id="WP_007625665.1">
    <property type="nucleotide sequence ID" value="NZ_BANX01000047.1"/>
</dbReference>
<dbReference type="Proteomes" id="UP000011666">
    <property type="component" value="Unassembled WGS sequence"/>
</dbReference>
<dbReference type="STRING" id="1223545.GS4_47_00280"/>
<keyword evidence="2" id="KW-1185">Reference proteome</keyword>
<gene>
    <name evidence="1" type="ORF">GS4_47_00280</name>
</gene>
<dbReference type="OrthoDB" id="4231630at2"/>
<sequence>MSTTDMPDLTEEGYGRIVDHGRVQTVWYPDGRVRLRHECRRPYIVLHTAPLLQLDNGHTIVSTDPVTVTPSIMCADCGLHGFLTDGVWKDC</sequence>
<dbReference type="AlphaFoldDB" id="M0QR14"/>
<protein>
    <submittedName>
        <fullName evidence="1">Uncharacterized protein</fullName>
    </submittedName>
</protein>